<evidence type="ECO:0000313" key="2">
    <source>
        <dbReference type="Proteomes" id="UP000198669"/>
    </source>
</evidence>
<evidence type="ECO:0000313" key="1">
    <source>
        <dbReference type="EMBL" id="SDW90181.1"/>
    </source>
</evidence>
<gene>
    <name evidence="1" type="ORF">SAMN04515625_1828</name>
</gene>
<dbReference type="RefSeq" id="WP_164999314.1">
    <property type="nucleotide sequence ID" value="NZ_CP017921.1"/>
</dbReference>
<dbReference type="OrthoDB" id="129392at2157"/>
<dbReference type="Proteomes" id="UP000198669">
    <property type="component" value="Unassembled WGS sequence"/>
</dbReference>
<dbReference type="GeneID" id="54851459"/>
<name>A0A1H2XBK5_9EURY</name>
<dbReference type="EMBL" id="FNMU01000006">
    <property type="protein sequence ID" value="SDW90181.1"/>
    <property type="molecule type" value="Genomic_DNA"/>
</dbReference>
<accession>A0A1H2XBK5</accession>
<sequence length="45" mass="5213">MTRLKRCPECHSEMEVNENGIEYCNVCDYWTVEGTARLDSITMLA</sequence>
<organism evidence="1 2">
    <name type="scientific">Methanohalophilus halophilus</name>
    <dbReference type="NCBI Taxonomy" id="2177"/>
    <lineage>
        <taxon>Archaea</taxon>
        <taxon>Methanobacteriati</taxon>
        <taxon>Methanobacteriota</taxon>
        <taxon>Stenosarchaea group</taxon>
        <taxon>Methanomicrobia</taxon>
        <taxon>Methanosarcinales</taxon>
        <taxon>Methanosarcinaceae</taxon>
        <taxon>Methanohalophilus</taxon>
    </lineage>
</organism>
<reference evidence="1 2" key="1">
    <citation type="submission" date="2016-10" db="EMBL/GenBank/DDBJ databases">
        <authorList>
            <person name="de Groot N.N."/>
        </authorList>
    </citation>
    <scope>NUCLEOTIDE SEQUENCE [LARGE SCALE GENOMIC DNA]</scope>
    <source>
        <strain evidence="1 2">Z-7982</strain>
    </source>
</reference>
<dbReference type="AlphaFoldDB" id="A0A1H2XBK5"/>
<proteinExistence type="predicted"/>
<protein>
    <submittedName>
        <fullName evidence="1">Uncharacterized protein</fullName>
    </submittedName>
</protein>